<reference evidence="4 5" key="1">
    <citation type="journal article" date="2008" name="Proc. Natl. Acad. Sci. U.S.A.">
        <title>The genome of Clostridium kluyveri, a strict anaerobe with unique metabolic features.</title>
        <authorList>
            <person name="Seedorf H."/>
            <person name="Fricke W.F."/>
            <person name="Veith B."/>
            <person name="Brueggemann H."/>
            <person name="Liesegang H."/>
            <person name="Strittmatter A."/>
            <person name="Miethke M."/>
            <person name="Buckel W."/>
            <person name="Hinderberger J."/>
            <person name="Li F."/>
            <person name="Hagemeier C."/>
            <person name="Thauer R.K."/>
            <person name="Gottschalk G."/>
        </authorList>
    </citation>
    <scope>NUCLEOTIDE SEQUENCE [LARGE SCALE GENOMIC DNA]</scope>
    <source>
        <strain evidence="5">ATCC 8527 / DSM 555 / NCIMB 10680</strain>
    </source>
</reference>
<evidence type="ECO:0000256" key="1">
    <source>
        <dbReference type="ARBA" id="ARBA00007118"/>
    </source>
</evidence>
<dbReference type="SUPFAM" id="SSF55469">
    <property type="entry name" value="FMN-dependent nitroreductase-like"/>
    <property type="match status" value="1"/>
</dbReference>
<name>A5N0C1_CLOK5</name>
<dbReference type="Pfam" id="PF00881">
    <property type="entry name" value="Nitroreductase"/>
    <property type="match status" value="1"/>
</dbReference>
<keyword evidence="2" id="KW-0560">Oxidoreductase</keyword>
<dbReference type="eggNOG" id="COG0778">
    <property type="taxonomic scope" value="Bacteria"/>
</dbReference>
<sequence length="68" mass="7930">MDTIKAIEERRSIRKYLNKPVEDERIIQLVESARLASFGSNTQPWHFNIVKSELIKQKLVKYLIISSG</sequence>
<dbReference type="PANTHER" id="PTHR43673">
    <property type="entry name" value="NAD(P)H NITROREDUCTASE YDGI-RELATED"/>
    <property type="match status" value="1"/>
</dbReference>
<dbReference type="InterPro" id="IPR029479">
    <property type="entry name" value="Nitroreductase"/>
</dbReference>
<evidence type="ECO:0000259" key="3">
    <source>
        <dbReference type="Pfam" id="PF00881"/>
    </source>
</evidence>
<evidence type="ECO:0000313" key="5">
    <source>
        <dbReference type="Proteomes" id="UP000002411"/>
    </source>
</evidence>
<dbReference type="STRING" id="431943.CKL_2555"/>
<keyword evidence="5" id="KW-1185">Reference proteome</keyword>
<dbReference type="EMBL" id="CP000673">
    <property type="protein sequence ID" value="EDK34567.1"/>
    <property type="molecule type" value="Genomic_DNA"/>
</dbReference>
<comment type="similarity">
    <text evidence="1">Belongs to the nitroreductase family.</text>
</comment>
<dbReference type="GO" id="GO:0016491">
    <property type="term" value="F:oxidoreductase activity"/>
    <property type="evidence" value="ECO:0007669"/>
    <property type="project" value="UniProtKB-KW"/>
</dbReference>
<protein>
    <submittedName>
        <fullName evidence="4">Nitroreductase-related protein</fullName>
    </submittedName>
</protein>
<dbReference type="PANTHER" id="PTHR43673:SF10">
    <property type="entry name" value="NADH DEHYDROGENASE_NAD(P)H NITROREDUCTASE XCC3605-RELATED"/>
    <property type="match status" value="1"/>
</dbReference>
<evidence type="ECO:0000313" key="4">
    <source>
        <dbReference type="EMBL" id="EDK34567.1"/>
    </source>
</evidence>
<accession>A5N0C1</accession>
<dbReference type="KEGG" id="ckl:CKL_2555"/>
<evidence type="ECO:0000256" key="2">
    <source>
        <dbReference type="ARBA" id="ARBA00023002"/>
    </source>
</evidence>
<dbReference type="InterPro" id="IPR000415">
    <property type="entry name" value="Nitroreductase-like"/>
</dbReference>
<feature type="domain" description="Nitroreductase" evidence="3">
    <location>
        <begin position="7"/>
        <end position="63"/>
    </location>
</feature>
<gene>
    <name evidence="4" type="ordered locus">CKL_2555</name>
</gene>
<dbReference type="HOGENOM" id="CLU_2786519_0_0_9"/>
<proteinExistence type="inferred from homology"/>
<dbReference type="Gene3D" id="3.40.109.10">
    <property type="entry name" value="NADH Oxidase"/>
    <property type="match status" value="1"/>
</dbReference>
<dbReference type="Proteomes" id="UP000002411">
    <property type="component" value="Chromosome"/>
</dbReference>
<organism evidence="4 5">
    <name type="scientific">Clostridium kluyveri (strain ATCC 8527 / DSM 555 / NBRC 12016 / NCIMB 10680 / K1)</name>
    <dbReference type="NCBI Taxonomy" id="431943"/>
    <lineage>
        <taxon>Bacteria</taxon>
        <taxon>Bacillati</taxon>
        <taxon>Bacillota</taxon>
        <taxon>Clostridia</taxon>
        <taxon>Eubacteriales</taxon>
        <taxon>Clostridiaceae</taxon>
        <taxon>Clostridium</taxon>
    </lineage>
</organism>
<dbReference type="AlphaFoldDB" id="A5N0C1"/>